<dbReference type="EMBL" id="JAAMPC010000017">
    <property type="protein sequence ID" value="KAG2249390.1"/>
    <property type="molecule type" value="Genomic_DNA"/>
</dbReference>
<gene>
    <name evidence="1" type="ORF">Bca52824_089018</name>
</gene>
<proteinExistence type="predicted"/>
<organism evidence="1 2">
    <name type="scientific">Brassica carinata</name>
    <name type="common">Ethiopian mustard</name>
    <name type="synonym">Abyssinian cabbage</name>
    <dbReference type="NCBI Taxonomy" id="52824"/>
    <lineage>
        <taxon>Eukaryota</taxon>
        <taxon>Viridiplantae</taxon>
        <taxon>Streptophyta</taxon>
        <taxon>Embryophyta</taxon>
        <taxon>Tracheophyta</taxon>
        <taxon>Spermatophyta</taxon>
        <taxon>Magnoliopsida</taxon>
        <taxon>eudicotyledons</taxon>
        <taxon>Gunneridae</taxon>
        <taxon>Pentapetalae</taxon>
        <taxon>rosids</taxon>
        <taxon>malvids</taxon>
        <taxon>Brassicales</taxon>
        <taxon>Brassicaceae</taxon>
        <taxon>Brassiceae</taxon>
        <taxon>Brassica</taxon>
    </lineage>
</organism>
<evidence type="ECO:0000313" key="2">
    <source>
        <dbReference type="Proteomes" id="UP000886595"/>
    </source>
</evidence>
<name>A0A8X7TP70_BRACI</name>
<dbReference type="AlphaFoldDB" id="A0A8X7TP70"/>
<reference evidence="1 2" key="1">
    <citation type="submission" date="2020-02" db="EMBL/GenBank/DDBJ databases">
        <authorList>
            <person name="Ma Q."/>
            <person name="Huang Y."/>
            <person name="Song X."/>
            <person name="Pei D."/>
        </authorList>
    </citation>
    <scope>NUCLEOTIDE SEQUENCE [LARGE SCALE GENOMIC DNA]</scope>
    <source>
        <strain evidence="1">Sxm20200214</strain>
        <tissue evidence="1">Leaf</tissue>
    </source>
</reference>
<dbReference type="Proteomes" id="UP000886595">
    <property type="component" value="Unassembled WGS sequence"/>
</dbReference>
<comment type="caution">
    <text evidence="1">The sequence shown here is derived from an EMBL/GenBank/DDBJ whole genome shotgun (WGS) entry which is preliminary data.</text>
</comment>
<protein>
    <submittedName>
        <fullName evidence="1">Uncharacterized protein</fullName>
    </submittedName>
</protein>
<evidence type="ECO:0000313" key="1">
    <source>
        <dbReference type="EMBL" id="KAG2249390.1"/>
    </source>
</evidence>
<keyword evidence="2" id="KW-1185">Reference proteome</keyword>
<accession>A0A8X7TP70</accession>
<sequence>MGLLELLVVVCEATVCRLGSDYGVQRLRPVFLGSAPCTGDFDAIGELFSGGPLSLREDSPGRTKLLDSTLG</sequence>